<feature type="region of interest" description="Disordered" evidence="1">
    <location>
        <begin position="1"/>
        <end position="27"/>
    </location>
</feature>
<proteinExistence type="predicted"/>
<sequence>MLGITARPTPYGLRNAGRANDGSRNTRLGTSIVRSVDTSGRDLVSGGPSGIVRGRRDRRIITTPRRIGRGGHDLGTAGLSDRGIARRGDGGRFGSGIRVIHRLLTVRRHP</sequence>
<evidence type="ECO:0000256" key="1">
    <source>
        <dbReference type="SAM" id="MobiDB-lite"/>
    </source>
</evidence>
<reference evidence="2 3" key="1">
    <citation type="submission" date="2018-02" db="EMBL/GenBank/DDBJ databases">
        <title>8 Nocardia nova and 1 Nocardia cyriacigeorgica strain used for evolution to TMP-SMX.</title>
        <authorList>
            <person name="Mehta H."/>
            <person name="Weng J."/>
            <person name="Shamoo Y."/>
        </authorList>
    </citation>
    <scope>NUCLEOTIDE SEQUENCE [LARGE SCALE GENOMIC DNA]</scope>
    <source>
        <strain evidence="2 3">BAA2227</strain>
    </source>
</reference>
<dbReference type="Proteomes" id="UP000238356">
    <property type="component" value="Unassembled WGS sequence"/>
</dbReference>
<keyword evidence="3" id="KW-1185">Reference proteome</keyword>
<accession>A0A2S5ZZB2</accession>
<dbReference type="EMBL" id="PSZD01000022">
    <property type="protein sequence ID" value="PPJ23861.1"/>
    <property type="molecule type" value="Genomic_DNA"/>
</dbReference>
<name>A0A2S5ZZB2_9NOCA</name>
<organism evidence="2 3">
    <name type="scientific">Nocardia nova</name>
    <dbReference type="NCBI Taxonomy" id="37330"/>
    <lineage>
        <taxon>Bacteria</taxon>
        <taxon>Bacillati</taxon>
        <taxon>Actinomycetota</taxon>
        <taxon>Actinomycetes</taxon>
        <taxon>Mycobacteriales</taxon>
        <taxon>Nocardiaceae</taxon>
        <taxon>Nocardia</taxon>
    </lineage>
</organism>
<evidence type="ECO:0000313" key="2">
    <source>
        <dbReference type="EMBL" id="PPJ23861.1"/>
    </source>
</evidence>
<comment type="caution">
    <text evidence="2">The sequence shown here is derived from an EMBL/GenBank/DDBJ whole genome shotgun (WGS) entry which is preliminary data.</text>
</comment>
<dbReference type="AlphaFoldDB" id="A0A2S5ZZB2"/>
<protein>
    <submittedName>
        <fullName evidence="2">Uncharacterized protein</fullName>
    </submittedName>
</protein>
<evidence type="ECO:0000313" key="3">
    <source>
        <dbReference type="Proteomes" id="UP000238356"/>
    </source>
</evidence>
<gene>
    <name evidence="2" type="ORF">C5F51_27720</name>
</gene>